<dbReference type="PANTHER" id="PTHR20941">
    <property type="entry name" value="FOLATE SYNTHESIS PROTEINS"/>
    <property type="match status" value="1"/>
</dbReference>
<accession>A0A7M1QVN8</accession>
<evidence type="ECO:0000256" key="10">
    <source>
        <dbReference type="RuleBase" id="RU361205"/>
    </source>
</evidence>
<evidence type="ECO:0000313" key="13">
    <source>
        <dbReference type="Proteomes" id="UP000595053"/>
    </source>
</evidence>
<keyword evidence="13" id="KW-1185">Reference proteome</keyword>
<dbReference type="GO" id="GO:0004156">
    <property type="term" value="F:dihydropteroate synthase activity"/>
    <property type="evidence" value="ECO:0007669"/>
    <property type="project" value="UniProtKB-EC"/>
</dbReference>
<evidence type="ECO:0000256" key="5">
    <source>
        <dbReference type="ARBA" id="ARBA00012458"/>
    </source>
</evidence>
<evidence type="ECO:0000256" key="3">
    <source>
        <dbReference type="ARBA" id="ARBA00004763"/>
    </source>
</evidence>
<reference evidence="12 13" key="1">
    <citation type="submission" date="2020-10" db="EMBL/GenBank/DDBJ databases">
        <title>Trueperella pecoris sp. nov. isolated from bovine and porcine specimens.</title>
        <authorList>
            <person name="Schoenecker L."/>
            <person name="Schnydrig P."/>
            <person name="Brodard I."/>
            <person name="Thomann A."/>
            <person name="Hemphill A."/>
            <person name="Rodriguez-Campos S."/>
            <person name="Perreten V."/>
            <person name="Jores J."/>
            <person name="Kittl S."/>
        </authorList>
    </citation>
    <scope>NUCLEOTIDE SEQUENCE [LARGE SCALE GENOMIC DNA]</scope>
    <source>
        <strain evidence="12 13">15A0121</strain>
    </source>
</reference>
<dbReference type="InterPro" id="IPR000489">
    <property type="entry name" value="Pterin-binding_dom"/>
</dbReference>
<proteinExistence type="inferred from homology"/>
<evidence type="ECO:0000256" key="7">
    <source>
        <dbReference type="ARBA" id="ARBA00022723"/>
    </source>
</evidence>
<feature type="domain" description="Pterin-binding" evidence="11">
    <location>
        <begin position="1"/>
        <end position="249"/>
    </location>
</feature>
<dbReference type="NCBIfam" id="TIGR01496">
    <property type="entry name" value="DHPS"/>
    <property type="match status" value="1"/>
</dbReference>
<dbReference type="GO" id="GO:0005829">
    <property type="term" value="C:cytosol"/>
    <property type="evidence" value="ECO:0007669"/>
    <property type="project" value="TreeGrafter"/>
</dbReference>
<dbReference type="PROSITE" id="PS50972">
    <property type="entry name" value="PTERIN_BINDING"/>
    <property type="match status" value="1"/>
</dbReference>
<name>A0A7M1QVN8_9ACTO</name>
<dbReference type="GO" id="GO:0046872">
    <property type="term" value="F:metal ion binding"/>
    <property type="evidence" value="ECO:0007669"/>
    <property type="project" value="UniProtKB-KW"/>
</dbReference>
<evidence type="ECO:0000256" key="4">
    <source>
        <dbReference type="ARBA" id="ARBA00009503"/>
    </source>
</evidence>
<comment type="cofactor">
    <cofactor evidence="2 10">
        <name>Mg(2+)</name>
        <dbReference type="ChEBI" id="CHEBI:18420"/>
    </cofactor>
</comment>
<dbReference type="GO" id="GO:0046656">
    <property type="term" value="P:folic acid biosynthetic process"/>
    <property type="evidence" value="ECO:0007669"/>
    <property type="project" value="UniProtKB-KW"/>
</dbReference>
<comment type="pathway">
    <text evidence="3 10">Cofactor biosynthesis; tetrahydrofolate biosynthesis; 7,8-dihydrofolate from 2-amino-4-hydroxy-6-hydroxymethyl-7,8-dihydropteridine diphosphate and 4-aminobenzoate: step 1/2.</text>
</comment>
<dbReference type="InterPro" id="IPR045031">
    <property type="entry name" value="DHP_synth-like"/>
</dbReference>
<dbReference type="PROSITE" id="PS00793">
    <property type="entry name" value="DHPS_2"/>
    <property type="match status" value="1"/>
</dbReference>
<dbReference type="AlphaFoldDB" id="A0A7M1QVN8"/>
<evidence type="ECO:0000256" key="2">
    <source>
        <dbReference type="ARBA" id="ARBA00001946"/>
    </source>
</evidence>
<dbReference type="InterPro" id="IPR011005">
    <property type="entry name" value="Dihydropteroate_synth-like_sf"/>
</dbReference>
<keyword evidence="7 10" id="KW-0479">Metal-binding</keyword>
<dbReference type="UniPathway" id="UPA00077">
    <property type="reaction ID" value="UER00156"/>
</dbReference>
<keyword evidence="6 10" id="KW-0808">Transferase</keyword>
<comment type="function">
    <text evidence="10">Catalyzes the condensation of para-aminobenzoate (pABA) with 6-hydroxymethyl-7,8-dihydropterin diphosphate (DHPt-PP) to form 7,8-dihydropteroate (H2Pte), the immediate precursor of folate derivatives.</text>
</comment>
<comment type="similarity">
    <text evidence="4 10">Belongs to the DHPS family.</text>
</comment>
<dbReference type="Gene3D" id="3.20.20.20">
    <property type="entry name" value="Dihydropteroate synthase-like"/>
    <property type="match status" value="1"/>
</dbReference>
<evidence type="ECO:0000259" key="11">
    <source>
        <dbReference type="PROSITE" id="PS50972"/>
    </source>
</evidence>
<dbReference type="InterPro" id="IPR006390">
    <property type="entry name" value="DHP_synth_dom"/>
</dbReference>
<comment type="catalytic activity">
    <reaction evidence="1">
        <text>(7,8-dihydropterin-6-yl)methyl diphosphate + 4-aminobenzoate = 7,8-dihydropteroate + diphosphate</text>
        <dbReference type="Rhea" id="RHEA:19949"/>
        <dbReference type="ChEBI" id="CHEBI:17836"/>
        <dbReference type="ChEBI" id="CHEBI:17839"/>
        <dbReference type="ChEBI" id="CHEBI:33019"/>
        <dbReference type="ChEBI" id="CHEBI:72950"/>
        <dbReference type="EC" id="2.5.1.15"/>
    </reaction>
</comment>
<dbReference type="SUPFAM" id="SSF51717">
    <property type="entry name" value="Dihydropteroate synthetase-like"/>
    <property type="match status" value="1"/>
</dbReference>
<dbReference type="EC" id="2.5.1.15" evidence="5 10"/>
<protein>
    <recommendedName>
        <fullName evidence="5 10">Dihydropteroate synthase</fullName>
        <shortName evidence="10">DHPS</shortName>
        <ecNumber evidence="5 10">2.5.1.15</ecNumber>
    </recommendedName>
    <alternativeName>
        <fullName evidence="10">Dihydropteroate pyrophosphorylase</fullName>
    </alternativeName>
</protein>
<dbReference type="EMBL" id="CP063213">
    <property type="protein sequence ID" value="QOR46008.1"/>
    <property type="molecule type" value="Genomic_DNA"/>
</dbReference>
<keyword evidence="9 10" id="KW-0289">Folate biosynthesis</keyword>
<evidence type="ECO:0000256" key="1">
    <source>
        <dbReference type="ARBA" id="ARBA00000012"/>
    </source>
</evidence>
<evidence type="ECO:0000313" key="12">
    <source>
        <dbReference type="EMBL" id="QOR46008.1"/>
    </source>
</evidence>
<evidence type="ECO:0000256" key="8">
    <source>
        <dbReference type="ARBA" id="ARBA00022842"/>
    </source>
</evidence>
<dbReference type="CDD" id="cd00739">
    <property type="entry name" value="DHPS"/>
    <property type="match status" value="1"/>
</dbReference>
<organism evidence="12 13">
    <name type="scientific">Trueperella pecoris</name>
    <dbReference type="NCBI Taxonomy" id="2733571"/>
    <lineage>
        <taxon>Bacteria</taxon>
        <taxon>Bacillati</taxon>
        <taxon>Actinomycetota</taxon>
        <taxon>Actinomycetes</taxon>
        <taxon>Actinomycetales</taxon>
        <taxon>Actinomycetaceae</taxon>
        <taxon>Trueperella</taxon>
    </lineage>
</organism>
<dbReference type="GO" id="GO:0046654">
    <property type="term" value="P:tetrahydrofolate biosynthetic process"/>
    <property type="evidence" value="ECO:0007669"/>
    <property type="project" value="UniProtKB-UniPathway"/>
</dbReference>
<dbReference type="RefSeq" id="WP_255315478.1">
    <property type="nucleotide sequence ID" value="NZ_CP063213.1"/>
</dbReference>
<dbReference type="PANTHER" id="PTHR20941:SF1">
    <property type="entry name" value="FOLIC ACID SYNTHESIS PROTEIN FOL1"/>
    <property type="match status" value="1"/>
</dbReference>
<dbReference type="Pfam" id="PF00809">
    <property type="entry name" value="Pterin_bind"/>
    <property type="match status" value="1"/>
</dbReference>
<gene>
    <name evidence="12" type="primary">folP</name>
    <name evidence="12" type="ORF">INS88_01940</name>
</gene>
<evidence type="ECO:0000256" key="6">
    <source>
        <dbReference type="ARBA" id="ARBA00022679"/>
    </source>
</evidence>
<dbReference type="Proteomes" id="UP000595053">
    <property type="component" value="Chromosome"/>
</dbReference>
<dbReference type="PROSITE" id="PS00792">
    <property type="entry name" value="DHPS_1"/>
    <property type="match status" value="1"/>
</dbReference>
<keyword evidence="8 10" id="KW-0460">Magnesium</keyword>
<sequence>MHIMGIVNVTPNSFSDGGKYLDPRAAIDHGRQLIADGATILDIGGESTRPGAQAVAPEEEWGRIADVVATLAHETTISVDTYHAPTAKLAVEAGASIVNDVTGGQGDADMFATVAALECDYILQHGRGNARTMNELAVYDDVVGEVHSELLASRDAAVAAGIAPERIVLDPGLGFAKVGLQDWEILCGLGTFLGEGHRVLVGHSRKRFLAPVAVGDKDVATATISALLAETGTWAVRVHNVAATASAINAIEMMRGQA</sequence>
<evidence type="ECO:0000256" key="9">
    <source>
        <dbReference type="ARBA" id="ARBA00022909"/>
    </source>
</evidence>